<accession>A0A0C3PWI6</accession>
<dbReference type="GO" id="GO:0004672">
    <property type="term" value="F:protein kinase activity"/>
    <property type="evidence" value="ECO:0007669"/>
    <property type="project" value="InterPro"/>
</dbReference>
<reference evidence="3 4" key="1">
    <citation type="journal article" date="2014" name="PLoS Genet.">
        <title>Analysis of the Phlebiopsis gigantea genome, transcriptome and secretome provides insight into its pioneer colonization strategies of wood.</title>
        <authorList>
            <person name="Hori C."/>
            <person name="Ishida T."/>
            <person name="Igarashi K."/>
            <person name="Samejima M."/>
            <person name="Suzuki H."/>
            <person name="Master E."/>
            <person name="Ferreira P."/>
            <person name="Ruiz-Duenas F.J."/>
            <person name="Held B."/>
            <person name="Canessa P."/>
            <person name="Larrondo L.F."/>
            <person name="Schmoll M."/>
            <person name="Druzhinina I.S."/>
            <person name="Kubicek C.P."/>
            <person name="Gaskell J.A."/>
            <person name="Kersten P."/>
            <person name="St John F."/>
            <person name="Glasner J."/>
            <person name="Sabat G."/>
            <person name="Splinter BonDurant S."/>
            <person name="Syed K."/>
            <person name="Yadav J."/>
            <person name="Mgbeahuruike A.C."/>
            <person name="Kovalchuk A."/>
            <person name="Asiegbu F.O."/>
            <person name="Lackner G."/>
            <person name="Hoffmeister D."/>
            <person name="Rencoret J."/>
            <person name="Gutierrez A."/>
            <person name="Sun H."/>
            <person name="Lindquist E."/>
            <person name="Barry K."/>
            <person name="Riley R."/>
            <person name="Grigoriev I.V."/>
            <person name="Henrissat B."/>
            <person name="Kues U."/>
            <person name="Berka R.M."/>
            <person name="Martinez A.T."/>
            <person name="Covert S.F."/>
            <person name="Blanchette R.A."/>
            <person name="Cullen D."/>
        </authorList>
    </citation>
    <scope>NUCLEOTIDE SEQUENCE [LARGE SCALE GENOMIC DNA]</scope>
    <source>
        <strain evidence="3 4">11061_1 CR5-6</strain>
    </source>
</reference>
<feature type="compositionally biased region" description="Polar residues" evidence="1">
    <location>
        <begin position="812"/>
        <end position="821"/>
    </location>
</feature>
<dbReference type="AlphaFoldDB" id="A0A0C3PWI6"/>
<dbReference type="InterPro" id="IPR000719">
    <property type="entry name" value="Prot_kinase_dom"/>
</dbReference>
<evidence type="ECO:0000259" key="2">
    <source>
        <dbReference type="PROSITE" id="PS50011"/>
    </source>
</evidence>
<sequence length="843" mass="93987">MAETPLPSPSFLSPMKPSKARTAATQSSLAQERENLLLDLDETVPEIDRSFFETHLLPPSPLPPGATVKSIVSNLISSGHVKEGARWKGWNLPSDSPSHEDVVFRKFESLAEAILAAYQPLDRGKTTRFLCNPNAIPESTSRVSTSKPDAYALRSRTAHDATPVDSLRWVDVAVPGEFKKTNKPAAENDNRVKILWSMNHMMREDARRRFVIGFTIDNADMRYWFCSRSDVFMSTSFNWLTDHDVLVDFIFRIVYATEKQLGWDQSIKLVRLGLNDNKPQYDITVTDDETMTTKTFRTKRMISNIGADSLRGRGTRVWEVVEVDAGGHEKDGKSCVLKDCWIKKILVWEVMELDAEGHEKGGETCVLKDCWVDDDRDREGKIMAQIRADAKAAQARADKVYEETKGKKPDRSAVYQTINDSLLTVVVYGDVRAGQQADKTRNWSMPELVGLNKVYADSRAKVIVQTSLAPSGAVTVETGTESSKLIYVPFSTKIHHRLVLKEVGTPIRAVELLSKSFLYIREVLLALRELHSIGWVHRDISSGNILVVNGHAKIADFEYAKHENDFTMHGVRTGTPYFMATEVDNNSYLHCLEPSSADPVDIAPVSNSEWLDELEEDRQMMANAALGEANVDHGLPGELVANQPAAMAPFRHNPLHDMESLVWLSLYLLLVGILVHAGDATPEELSEFTDKHRALARDLFTQKVTRRDVMNDMKRLGALITAASLHPQAELVGAQLAMMTKSLIAAYIAAERTLDEPIKFTVAKDNKLYENFRVHLREILRILVPNDLTVTVDAKSCELLQQALATAKADPQRTSSGTATRSLAEPDAGEDEIGAPAPKKFKA</sequence>
<evidence type="ECO:0000313" key="4">
    <source>
        <dbReference type="Proteomes" id="UP000053257"/>
    </source>
</evidence>
<dbReference type="PANTHER" id="PTHR38248">
    <property type="entry name" value="FUNK1 6"/>
    <property type="match status" value="1"/>
</dbReference>
<dbReference type="SMART" id="SM00220">
    <property type="entry name" value="S_TKc"/>
    <property type="match status" value="1"/>
</dbReference>
<dbReference type="PANTHER" id="PTHR38248:SF2">
    <property type="entry name" value="FUNK1 11"/>
    <property type="match status" value="1"/>
</dbReference>
<dbReference type="SUPFAM" id="SSF56112">
    <property type="entry name" value="Protein kinase-like (PK-like)"/>
    <property type="match status" value="1"/>
</dbReference>
<dbReference type="GO" id="GO:0005524">
    <property type="term" value="F:ATP binding"/>
    <property type="evidence" value="ECO:0007669"/>
    <property type="project" value="InterPro"/>
</dbReference>
<proteinExistence type="predicted"/>
<dbReference type="Proteomes" id="UP000053257">
    <property type="component" value="Unassembled WGS sequence"/>
</dbReference>
<evidence type="ECO:0000256" key="1">
    <source>
        <dbReference type="SAM" id="MobiDB-lite"/>
    </source>
</evidence>
<dbReference type="InterPro" id="IPR011009">
    <property type="entry name" value="Kinase-like_dom_sf"/>
</dbReference>
<dbReference type="HOGENOM" id="CLU_011584_1_1_1"/>
<dbReference type="InterPro" id="IPR040976">
    <property type="entry name" value="Pkinase_fungal"/>
</dbReference>
<dbReference type="PROSITE" id="PS50011">
    <property type="entry name" value="PROTEIN_KINASE_DOM"/>
    <property type="match status" value="1"/>
</dbReference>
<evidence type="ECO:0000313" key="3">
    <source>
        <dbReference type="EMBL" id="KIP12353.1"/>
    </source>
</evidence>
<feature type="region of interest" description="Disordered" evidence="1">
    <location>
        <begin position="1"/>
        <end position="30"/>
    </location>
</feature>
<protein>
    <recommendedName>
        <fullName evidence="2">Protein kinase domain-containing protein</fullName>
    </recommendedName>
</protein>
<feature type="region of interest" description="Disordered" evidence="1">
    <location>
        <begin position="806"/>
        <end position="843"/>
    </location>
</feature>
<name>A0A0C3PWI6_PHLG1</name>
<keyword evidence="4" id="KW-1185">Reference proteome</keyword>
<dbReference type="Gene3D" id="1.10.510.10">
    <property type="entry name" value="Transferase(Phosphotransferase) domain 1"/>
    <property type="match status" value="1"/>
</dbReference>
<feature type="domain" description="Protein kinase" evidence="2">
    <location>
        <begin position="386"/>
        <end position="729"/>
    </location>
</feature>
<organism evidence="3 4">
    <name type="scientific">Phlebiopsis gigantea (strain 11061_1 CR5-6)</name>
    <name type="common">White-rot fungus</name>
    <name type="synonym">Peniophora gigantea</name>
    <dbReference type="NCBI Taxonomy" id="745531"/>
    <lineage>
        <taxon>Eukaryota</taxon>
        <taxon>Fungi</taxon>
        <taxon>Dikarya</taxon>
        <taxon>Basidiomycota</taxon>
        <taxon>Agaricomycotina</taxon>
        <taxon>Agaricomycetes</taxon>
        <taxon>Polyporales</taxon>
        <taxon>Phanerochaetaceae</taxon>
        <taxon>Phlebiopsis</taxon>
    </lineage>
</organism>
<dbReference type="Pfam" id="PF17667">
    <property type="entry name" value="Pkinase_fungal"/>
    <property type="match status" value="2"/>
</dbReference>
<dbReference type="EMBL" id="KN840440">
    <property type="protein sequence ID" value="KIP12353.1"/>
    <property type="molecule type" value="Genomic_DNA"/>
</dbReference>
<dbReference type="STRING" id="745531.A0A0C3PWI6"/>
<gene>
    <name evidence="3" type="ORF">PHLGIDRAFT_113828</name>
</gene>
<dbReference type="OrthoDB" id="2803047at2759"/>